<dbReference type="Pfam" id="PF13359">
    <property type="entry name" value="DDE_Tnp_4"/>
    <property type="match status" value="1"/>
</dbReference>
<dbReference type="Pfam" id="PF05485">
    <property type="entry name" value="THAP"/>
    <property type="match status" value="1"/>
</dbReference>
<gene>
    <name evidence="8" type="primary">Thap2_0</name>
    <name evidence="8" type="ORF">N1851_000320</name>
</gene>
<dbReference type="Proteomes" id="UP001174136">
    <property type="component" value="Unassembled WGS sequence"/>
</dbReference>
<dbReference type="InterPro" id="IPR006612">
    <property type="entry name" value="THAP_Znf"/>
</dbReference>
<evidence type="ECO:0000313" key="8">
    <source>
        <dbReference type="EMBL" id="KAK0156404.1"/>
    </source>
</evidence>
<evidence type="ECO:0000256" key="6">
    <source>
        <dbReference type="PROSITE-ProRule" id="PRU00309"/>
    </source>
</evidence>
<evidence type="ECO:0000256" key="5">
    <source>
        <dbReference type="ARBA" id="ARBA00023125"/>
    </source>
</evidence>
<dbReference type="SUPFAM" id="SSF57716">
    <property type="entry name" value="Glucocorticoid receptor-like (DNA-binding domain)"/>
    <property type="match status" value="1"/>
</dbReference>
<dbReference type="InterPro" id="IPR027806">
    <property type="entry name" value="HARBI1_dom"/>
</dbReference>
<proteinExistence type="predicted"/>
<sequence length="475" mass="53526">MAQATSRSCCSEPGCSCYSQKQQYLSFHSFPVDGEVRRKWIQAIRRDEGPNFTIKKGSTYVCSRHFTSDDYVLGITVRRLKPEAVPSLFPWNDFTPKGKRDPVYERCQKQQLLTSVGVEIKETAKKALKLDHDYATPPPAGMLDETGDYIHDLEAKLKKAFPPPDLFSRYCASDAQMRFYTKFPSECVFKIFWDSIVPSASQLVYWSKAKRISEGTSENISPSPPRSMPLIDECLMYCMRVAVGMKEQVIADMFQVSSTCSTVSRVTITWANYLFFILGTLPLWVSREKVKSVMPFKKYCPNVRVILDCTEIAVAADSSLTLQSETFSHYKNRTTLKGLIGVAPHGLLTFFSPLYTGSISDKEITKISGILPLLESGDDVMADKGFIIEDLLSGVGAKLIIPPFKRSAQFTKEDTEKTQAIARLRIVVERVIGRIKSNHIWDSPVPLTLMGTVNQIWHNCCVMVNFQGPLSYEED</sequence>
<dbReference type="Gene3D" id="6.20.210.20">
    <property type="entry name" value="THAP domain"/>
    <property type="match status" value="1"/>
</dbReference>
<comment type="cofactor">
    <cofactor evidence="1">
        <name>a divalent metal cation</name>
        <dbReference type="ChEBI" id="CHEBI:60240"/>
    </cofactor>
</comment>
<reference evidence="8" key="1">
    <citation type="journal article" date="2023" name="Front. Mar. Sci.">
        <title>A new Merluccius polli reference genome to investigate the effects of global change in West African waters.</title>
        <authorList>
            <person name="Mateo J.L."/>
            <person name="Blanco-Fernandez C."/>
            <person name="Garcia-Vazquez E."/>
            <person name="Machado-Schiaffino G."/>
        </authorList>
    </citation>
    <scope>NUCLEOTIDE SEQUENCE</scope>
    <source>
        <strain evidence="8">C29</strain>
        <tissue evidence="8">Fin</tissue>
    </source>
</reference>
<comment type="caution">
    <text evidence="8">The sequence shown here is derived from an EMBL/GenBank/DDBJ whole genome shotgun (WGS) entry which is preliminary data.</text>
</comment>
<keyword evidence="3 6" id="KW-0863">Zinc-finger</keyword>
<dbReference type="SMART" id="SM00980">
    <property type="entry name" value="THAP"/>
    <property type="match status" value="1"/>
</dbReference>
<evidence type="ECO:0000259" key="7">
    <source>
        <dbReference type="PROSITE" id="PS50950"/>
    </source>
</evidence>
<name>A0AA47NCN8_MERPO</name>
<protein>
    <submittedName>
        <fullName evidence="8">THAP domain-containing protein 2</fullName>
    </submittedName>
</protein>
<dbReference type="AlphaFoldDB" id="A0AA47NCN8"/>
<dbReference type="PROSITE" id="PS50950">
    <property type="entry name" value="ZF_THAP"/>
    <property type="match status" value="1"/>
</dbReference>
<feature type="domain" description="THAP-type" evidence="7">
    <location>
        <begin position="1"/>
        <end position="89"/>
    </location>
</feature>
<keyword evidence="2" id="KW-0479">Metal-binding</keyword>
<accession>A0AA47NCN8</accession>
<dbReference type="GO" id="GO:0008270">
    <property type="term" value="F:zinc ion binding"/>
    <property type="evidence" value="ECO:0007669"/>
    <property type="project" value="UniProtKB-KW"/>
</dbReference>
<evidence type="ECO:0000256" key="4">
    <source>
        <dbReference type="ARBA" id="ARBA00022833"/>
    </source>
</evidence>
<dbReference type="EMBL" id="JAOPHQ010000010">
    <property type="protein sequence ID" value="KAK0156404.1"/>
    <property type="molecule type" value="Genomic_DNA"/>
</dbReference>
<dbReference type="InterPro" id="IPR038441">
    <property type="entry name" value="THAP_Znf_sf"/>
</dbReference>
<evidence type="ECO:0000256" key="2">
    <source>
        <dbReference type="ARBA" id="ARBA00022723"/>
    </source>
</evidence>
<evidence type="ECO:0000256" key="3">
    <source>
        <dbReference type="ARBA" id="ARBA00022771"/>
    </source>
</evidence>
<evidence type="ECO:0000313" key="9">
    <source>
        <dbReference type="Proteomes" id="UP001174136"/>
    </source>
</evidence>
<keyword evidence="9" id="KW-1185">Reference proteome</keyword>
<organism evidence="8 9">
    <name type="scientific">Merluccius polli</name>
    <name type="common">Benguela hake</name>
    <name type="synonym">Merluccius cadenati</name>
    <dbReference type="NCBI Taxonomy" id="89951"/>
    <lineage>
        <taxon>Eukaryota</taxon>
        <taxon>Metazoa</taxon>
        <taxon>Chordata</taxon>
        <taxon>Craniata</taxon>
        <taxon>Vertebrata</taxon>
        <taxon>Euteleostomi</taxon>
        <taxon>Actinopterygii</taxon>
        <taxon>Neopterygii</taxon>
        <taxon>Teleostei</taxon>
        <taxon>Neoteleostei</taxon>
        <taxon>Acanthomorphata</taxon>
        <taxon>Zeiogadaria</taxon>
        <taxon>Gadariae</taxon>
        <taxon>Gadiformes</taxon>
        <taxon>Gadoidei</taxon>
        <taxon>Merlucciidae</taxon>
        <taxon>Merluccius</taxon>
    </lineage>
</organism>
<dbReference type="SMART" id="SM00692">
    <property type="entry name" value="DM3"/>
    <property type="match status" value="1"/>
</dbReference>
<dbReference type="PANTHER" id="PTHR23080:SF142">
    <property type="entry name" value="SI:CH211-69L10.4"/>
    <property type="match status" value="1"/>
</dbReference>
<evidence type="ECO:0000256" key="1">
    <source>
        <dbReference type="ARBA" id="ARBA00001968"/>
    </source>
</evidence>
<dbReference type="PANTHER" id="PTHR23080">
    <property type="entry name" value="THAP DOMAIN PROTEIN"/>
    <property type="match status" value="1"/>
</dbReference>
<keyword evidence="4" id="KW-0862">Zinc</keyword>
<dbReference type="GO" id="GO:0003677">
    <property type="term" value="F:DNA binding"/>
    <property type="evidence" value="ECO:0007669"/>
    <property type="project" value="UniProtKB-UniRule"/>
</dbReference>
<keyword evidence="5 6" id="KW-0238">DNA-binding</keyword>